<dbReference type="PANTHER" id="PTHR45527:SF1">
    <property type="entry name" value="FATTY ACID SYNTHASE"/>
    <property type="match status" value="1"/>
</dbReference>
<evidence type="ECO:0000259" key="2">
    <source>
        <dbReference type="Pfam" id="PF00501"/>
    </source>
</evidence>
<proteinExistence type="predicted"/>
<accession>A0A7Z0WN59</accession>
<feature type="region of interest" description="Disordered" evidence="1">
    <location>
        <begin position="353"/>
        <end position="386"/>
    </location>
</feature>
<dbReference type="EMBL" id="MSIF01000007">
    <property type="protein sequence ID" value="OLF10141.1"/>
    <property type="molecule type" value="Genomic_DNA"/>
</dbReference>
<evidence type="ECO:0000313" key="3">
    <source>
        <dbReference type="EMBL" id="OLF10141.1"/>
    </source>
</evidence>
<name>A0A7Z0WN59_9PSEU</name>
<sequence length="386" mass="40416">MYSTFAEVVAHHHDRVAVVDDDGSHDYACPARRVGETARALRANGCAPGILRAGGAYLSIEPSLPAARVATMLDLASVPIVITDAGTDVALPGRVTRLRLDGLLAGRDDAPDVEVDPAGPAVVNFTSGSKGVLVAHRGITSLLHSADFLGLSADTVLLNPMSPSFDGMTVELWGPPLHGGTCVLFTNDVLAKASVENLRLPVGGAASVDSITATIREFDVNVTCGMSTTLVRVADLLLERGEVAGSVELLLFAGEPLFDDVRTLLAKAFPNAAVGSLGYAAVDGAPVPGGDMRVHESLAPYSLIELHDEATGAPITEAGVPGRLVATTMSRTLMPVIRCPTVEWVRSSALATNSRTGNSSRWSTNAPPPDRTRPMATARSRRHRPL</sequence>
<protein>
    <recommendedName>
        <fullName evidence="2">AMP-dependent synthetase/ligase domain-containing protein</fullName>
    </recommendedName>
</protein>
<evidence type="ECO:0000256" key="1">
    <source>
        <dbReference type="SAM" id="MobiDB-lite"/>
    </source>
</evidence>
<dbReference type="InterPro" id="IPR042099">
    <property type="entry name" value="ANL_N_sf"/>
</dbReference>
<dbReference type="GO" id="GO:0043041">
    <property type="term" value="P:amino acid activation for nonribosomal peptide biosynthetic process"/>
    <property type="evidence" value="ECO:0007669"/>
    <property type="project" value="TreeGrafter"/>
</dbReference>
<dbReference type="Proteomes" id="UP000185696">
    <property type="component" value="Unassembled WGS sequence"/>
</dbReference>
<gene>
    <name evidence="3" type="ORF">BLA60_16980</name>
</gene>
<dbReference type="SUPFAM" id="SSF56801">
    <property type="entry name" value="Acetyl-CoA synthetase-like"/>
    <property type="match status" value="1"/>
</dbReference>
<organism evidence="3 4">
    <name type="scientific">Actinophytocola xinjiangensis</name>
    <dbReference type="NCBI Taxonomy" id="485602"/>
    <lineage>
        <taxon>Bacteria</taxon>
        <taxon>Bacillati</taxon>
        <taxon>Actinomycetota</taxon>
        <taxon>Actinomycetes</taxon>
        <taxon>Pseudonocardiales</taxon>
        <taxon>Pseudonocardiaceae</taxon>
    </lineage>
</organism>
<feature type="domain" description="AMP-dependent synthetase/ligase" evidence="2">
    <location>
        <begin position="49"/>
        <end position="274"/>
    </location>
</feature>
<dbReference type="PANTHER" id="PTHR45527">
    <property type="entry name" value="NONRIBOSOMAL PEPTIDE SYNTHETASE"/>
    <property type="match status" value="1"/>
</dbReference>
<dbReference type="Pfam" id="PF00501">
    <property type="entry name" value="AMP-binding"/>
    <property type="match status" value="1"/>
</dbReference>
<feature type="compositionally biased region" description="Polar residues" evidence="1">
    <location>
        <begin position="353"/>
        <end position="365"/>
    </location>
</feature>
<dbReference type="GO" id="GO:0005737">
    <property type="term" value="C:cytoplasm"/>
    <property type="evidence" value="ECO:0007669"/>
    <property type="project" value="TreeGrafter"/>
</dbReference>
<comment type="caution">
    <text evidence="3">The sequence shown here is derived from an EMBL/GenBank/DDBJ whole genome shotgun (WGS) entry which is preliminary data.</text>
</comment>
<keyword evidence="4" id="KW-1185">Reference proteome</keyword>
<dbReference type="InterPro" id="IPR000873">
    <property type="entry name" value="AMP-dep_synth/lig_dom"/>
</dbReference>
<dbReference type="Gene3D" id="3.40.50.12780">
    <property type="entry name" value="N-terminal domain of ligase-like"/>
    <property type="match status" value="1"/>
</dbReference>
<evidence type="ECO:0000313" key="4">
    <source>
        <dbReference type="Proteomes" id="UP000185696"/>
    </source>
</evidence>
<dbReference type="AlphaFoldDB" id="A0A7Z0WN59"/>
<dbReference type="GO" id="GO:0031177">
    <property type="term" value="F:phosphopantetheine binding"/>
    <property type="evidence" value="ECO:0007669"/>
    <property type="project" value="TreeGrafter"/>
</dbReference>
<reference evidence="3 4" key="1">
    <citation type="submission" date="2016-12" db="EMBL/GenBank/DDBJ databases">
        <title>The draft genome sequence of Actinophytocola xinjiangensis.</title>
        <authorList>
            <person name="Wang W."/>
            <person name="Yuan L."/>
        </authorList>
    </citation>
    <scope>NUCLEOTIDE SEQUENCE [LARGE SCALE GENOMIC DNA]</scope>
    <source>
        <strain evidence="3 4">CGMCC 4.4663</strain>
    </source>
</reference>
<dbReference type="GO" id="GO:0044550">
    <property type="term" value="P:secondary metabolite biosynthetic process"/>
    <property type="evidence" value="ECO:0007669"/>
    <property type="project" value="TreeGrafter"/>
</dbReference>